<accession>A0A9W9KE52</accession>
<dbReference type="Proteomes" id="UP001149074">
    <property type="component" value="Unassembled WGS sequence"/>
</dbReference>
<comment type="caution">
    <text evidence="2">The sequence shown here is derived from an EMBL/GenBank/DDBJ whole genome shotgun (WGS) entry which is preliminary data.</text>
</comment>
<proteinExistence type="predicted"/>
<protein>
    <recommendedName>
        <fullName evidence="4">Secreted protein</fullName>
    </recommendedName>
</protein>
<feature type="signal peptide" evidence="1">
    <location>
        <begin position="1"/>
        <end position="30"/>
    </location>
</feature>
<reference evidence="2" key="1">
    <citation type="submission" date="2022-11" db="EMBL/GenBank/DDBJ databases">
        <authorList>
            <person name="Petersen C."/>
        </authorList>
    </citation>
    <scope>NUCLEOTIDE SEQUENCE</scope>
    <source>
        <strain evidence="2">IBT 30761</strain>
    </source>
</reference>
<sequence length="72" mass="8112">MSLQRKWLAVVTVALGSLCILNSTADSVFAESTPALHPFIRRRMTKSCLSSNAPKRLQPLDSHSIFGFWVWH</sequence>
<keyword evidence="3" id="KW-1185">Reference proteome</keyword>
<evidence type="ECO:0000313" key="2">
    <source>
        <dbReference type="EMBL" id="KAJ5103185.1"/>
    </source>
</evidence>
<reference evidence="2" key="2">
    <citation type="journal article" date="2023" name="IMA Fungus">
        <title>Comparative genomic study of the Penicillium genus elucidates a diverse pangenome and 15 lateral gene transfer events.</title>
        <authorList>
            <person name="Petersen C."/>
            <person name="Sorensen T."/>
            <person name="Nielsen M.R."/>
            <person name="Sondergaard T.E."/>
            <person name="Sorensen J.L."/>
            <person name="Fitzpatrick D.A."/>
            <person name="Frisvad J.C."/>
            <person name="Nielsen K.L."/>
        </authorList>
    </citation>
    <scope>NUCLEOTIDE SEQUENCE</scope>
    <source>
        <strain evidence="2">IBT 30761</strain>
    </source>
</reference>
<evidence type="ECO:0000256" key="1">
    <source>
        <dbReference type="SAM" id="SignalP"/>
    </source>
</evidence>
<feature type="chain" id="PRO_5040939171" description="Secreted protein" evidence="1">
    <location>
        <begin position="31"/>
        <end position="72"/>
    </location>
</feature>
<name>A0A9W9KE52_9EURO</name>
<keyword evidence="1" id="KW-0732">Signal</keyword>
<gene>
    <name evidence="2" type="ORF">N7532_003714</name>
</gene>
<evidence type="ECO:0000313" key="3">
    <source>
        <dbReference type="Proteomes" id="UP001149074"/>
    </source>
</evidence>
<dbReference type="GeneID" id="81355187"/>
<dbReference type="EMBL" id="JAPQKI010000004">
    <property type="protein sequence ID" value="KAJ5103185.1"/>
    <property type="molecule type" value="Genomic_DNA"/>
</dbReference>
<dbReference type="RefSeq" id="XP_056476565.1">
    <property type="nucleotide sequence ID" value="XM_056616208.1"/>
</dbReference>
<evidence type="ECO:0008006" key="4">
    <source>
        <dbReference type="Google" id="ProtNLM"/>
    </source>
</evidence>
<dbReference type="AlphaFoldDB" id="A0A9W9KE52"/>
<organism evidence="2 3">
    <name type="scientific">Penicillium argentinense</name>
    <dbReference type="NCBI Taxonomy" id="1131581"/>
    <lineage>
        <taxon>Eukaryota</taxon>
        <taxon>Fungi</taxon>
        <taxon>Dikarya</taxon>
        <taxon>Ascomycota</taxon>
        <taxon>Pezizomycotina</taxon>
        <taxon>Eurotiomycetes</taxon>
        <taxon>Eurotiomycetidae</taxon>
        <taxon>Eurotiales</taxon>
        <taxon>Aspergillaceae</taxon>
        <taxon>Penicillium</taxon>
    </lineage>
</organism>